<reference evidence="4" key="1">
    <citation type="journal article" date="2019" name="Int. J. Syst. Evol. Microbiol.">
        <title>The Global Catalogue of Microorganisms (GCM) 10K type strain sequencing project: providing services to taxonomists for standard genome sequencing and annotation.</title>
        <authorList>
            <consortium name="The Broad Institute Genomics Platform"/>
            <consortium name="The Broad Institute Genome Sequencing Center for Infectious Disease"/>
            <person name="Wu L."/>
            <person name="Ma J."/>
        </authorList>
    </citation>
    <scope>NUCLEOTIDE SEQUENCE [LARGE SCALE GENOMIC DNA]</scope>
    <source>
        <strain evidence="4">CECT 8010</strain>
    </source>
</reference>
<feature type="signal peptide" evidence="1">
    <location>
        <begin position="1"/>
        <end position="17"/>
    </location>
</feature>
<keyword evidence="1" id="KW-0732">Signal</keyword>
<dbReference type="InterPro" id="IPR012338">
    <property type="entry name" value="Beta-lactam/transpept-like"/>
</dbReference>
<proteinExistence type="predicted"/>
<dbReference type="EMBL" id="JBHSDC010000022">
    <property type="protein sequence ID" value="MFC4232486.1"/>
    <property type="molecule type" value="Genomic_DNA"/>
</dbReference>
<organism evidence="3 4">
    <name type="scientific">Parasediminibacterium paludis</name>
    <dbReference type="NCBI Taxonomy" id="908966"/>
    <lineage>
        <taxon>Bacteria</taxon>
        <taxon>Pseudomonadati</taxon>
        <taxon>Bacteroidota</taxon>
        <taxon>Chitinophagia</taxon>
        <taxon>Chitinophagales</taxon>
        <taxon>Chitinophagaceae</taxon>
        <taxon>Parasediminibacterium</taxon>
    </lineage>
</organism>
<feature type="domain" description="Beta-lactamase class A catalytic" evidence="2">
    <location>
        <begin position="72"/>
        <end position="352"/>
    </location>
</feature>
<feature type="chain" id="PRO_5047145928" evidence="1">
    <location>
        <begin position="18"/>
        <end position="418"/>
    </location>
</feature>
<dbReference type="Proteomes" id="UP001595906">
    <property type="component" value="Unassembled WGS sequence"/>
</dbReference>
<dbReference type="InterPro" id="IPR045155">
    <property type="entry name" value="Beta-lactam_cat"/>
</dbReference>
<keyword evidence="4" id="KW-1185">Reference proteome</keyword>
<evidence type="ECO:0000313" key="3">
    <source>
        <dbReference type="EMBL" id="MFC4232486.1"/>
    </source>
</evidence>
<dbReference type="Pfam" id="PF13354">
    <property type="entry name" value="Beta-lactamase2"/>
    <property type="match status" value="1"/>
</dbReference>
<name>A0ABV8PZN5_9BACT</name>
<evidence type="ECO:0000256" key="1">
    <source>
        <dbReference type="SAM" id="SignalP"/>
    </source>
</evidence>
<dbReference type="GO" id="GO:0016787">
    <property type="term" value="F:hydrolase activity"/>
    <property type="evidence" value="ECO:0007669"/>
    <property type="project" value="UniProtKB-KW"/>
</dbReference>
<sequence>MRYLLLILCCYTMQAYAQNKQPSKKDMDLIEQLMRTKPEQFGSMLNNKDSLRLQIIYTKIDRDKHNKPIFTDYTFNLNNNTYFYPASTVKMPIAFLALEKLNSLKKYGVDMNSTMVTDSSFSGQDKVYTNPTAKDSKASIANYIKQIFLVSDNDAFNRLYEFLGQAYIQQKLADKGFADAIIRHRLQISLTNEQNRATNPISFYDSTGKLLYKQEGQYSNAIFPKLDVAIGKGYYKGNELINQPFNFSEKNRVYLQDLHHILQSVLFADAVPSKQKFNLSATDYEFVKHWMSAYPRESAYPYYDTANHWDAYCKFLLFGSAKGSLPPTIRVFNKVGDAYGFLTDVAYIIDTDKKVEFMLSATLLCNKDGIFNDDKYDYETVGYPFMKNIGQLIYDYELQRKRKNIPNLQSFTINYTQD</sequence>
<keyword evidence="3" id="KW-0378">Hydrolase</keyword>
<comment type="caution">
    <text evidence="3">The sequence shown here is derived from an EMBL/GenBank/DDBJ whole genome shotgun (WGS) entry which is preliminary data.</text>
</comment>
<gene>
    <name evidence="3" type="ORF">ACFOW1_11320</name>
</gene>
<dbReference type="Gene3D" id="3.40.710.10">
    <property type="entry name" value="DD-peptidase/beta-lactamase superfamily"/>
    <property type="match status" value="1"/>
</dbReference>
<dbReference type="SUPFAM" id="SSF56601">
    <property type="entry name" value="beta-lactamase/transpeptidase-like"/>
    <property type="match status" value="1"/>
</dbReference>
<evidence type="ECO:0000313" key="4">
    <source>
        <dbReference type="Proteomes" id="UP001595906"/>
    </source>
</evidence>
<protein>
    <submittedName>
        <fullName evidence="3">Serine hydrolase</fullName>
    </submittedName>
</protein>
<accession>A0ABV8PZN5</accession>
<evidence type="ECO:0000259" key="2">
    <source>
        <dbReference type="Pfam" id="PF13354"/>
    </source>
</evidence>